<name>A0AAD8GS45_9APIA</name>
<dbReference type="Proteomes" id="UP001237642">
    <property type="component" value="Unassembled WGS sequence"/>
</dbReference>
<evidence type="ECO:0000313" key="3">
    <source>
        <dbReference type="EMBL" id="KAK1353234.1"/>
    </source>
</evidence>
<dbReference type="Pfam" id="PF17862">
    <property type="entry name" value="AAA_lid_3"/>
    <property type="match status" value="1"/>
</dbReference>
<evidence type="ECO:0000313" key="4">
    <source>
        <dbReference type="Proteomes" id="UP001237642"/>
    </source>
</evidence>
<feature type="domain" description="AAA ATPase AAA+ lid" evidence="2">
    <location>
        <begin position="6"/>
        <end position="47"/>
    </location>
</feature>
<dbReference type="AlphaFoldDB" id="A0AAD8GS45"/>
<reference evidence="3" key="2">
    <citation type="submission" date="2023-05" db="EMBL/GenBank/DDBJ databases">
        <authorList>
            <person name="Schelkunov M.I."/>
        </authorList>
    </citation>
    <scope>NUCLEOTIDE SEQUENCE</scope>
    <source>
        <strain evidence="3">Hsosn_3</strain>
        <tissue evidence="3">Leaf</tissue>
    </source>
</reference>
<sequence length="373" mass="40164">MTLAEDVNLEDFVMTKYEFSGADIKEICTQAGLLALRECRIKVQDEDDVVSCDDDVYAPSEVSKWKEDAGLMETPSGRSGGDIAILGVLRIQKEKKIETSSRSNMDHLSAFGSVPLQHACPPWASPSLGPSGFRTPSTVATDLFKDRVTSTIGGSSFPSAQKRGTLSARSGSIQDEVRKVRSRAAEDMLHALPSKRNDLLVSGHRTSENSIVPGGGSTVDKMHLSKSLPEKEHVGPSTIHDSKDSFALGLKQDGVQAEPQSSNPSASVYEPNQVTTAAAFFLALSSALCSSISKACICIYCSSPSPRSEVLVPPCDNPGALCQLAKTVMLDRLHLAFASHLSCSFIHPFDFVLLDFYIRLAISPHATMPNYAI</sequence>
<reference evidence="3" key="1">
    <citation type="submission" date="2023-02" db="EMBL/GenBank/DDBJ databases">
        <title>Genome of toxic invasive species Heracleum sosnowskyi carries increased number of genes despite the absence of recent whole-genome duplications.</title>
        <authorList>
            <person name="Schelkunov M."/>
            <person name="Shtratnikova V."/>
            <person name="Makarenko M."/>
            <person name="Klepikova A."/>
            <person name="Omelchenko D."/>
            <person name="Novikova G."/>
            <person name="Obukhova E."/>
            <person name="Bogdanov V."/>
            <person name="Penin A."/>
            <person name="Logacheva M."/>
        </authorList>
    </citation>
    <scope>NUCLEOTIDE SEQUENCE</scope>
    <source>
        <strain evidence="3">Hsosn_3</strain>
        <tissue evidence="3">Leaf</tissue>
    </source>
</reference>
<feature type="region of interest" description="Disordered" evidence="1">
    <location>
        <begin position="154"/>
        <end position="175"/>
    </location>
</feature>
<organism evidence="3 4">
    <name type="scientific">Heracleum sosnowskyi</name>
    <dbReference type="NCBI Taxonomy" id="360622"/>
    <lineage>
        <taxon>Eukaryota</taxon>
        <taxon>Viridiplantae</taxon>
        <taxon>Streptophyta</taxon>
        <taxon>Embryophyta</taxon>
        <taxon>Tracheophyta</taxon>
        <taxon>Spermatophyta</taxon>
        <taxon>Magnoliopsida</taxon>
        <taxon>eudicotyledons</taxon>
        <taxon>Gunneridae</taxon>
        <taxon>Pentapetalae</taxon>
        <taxon>asterids</taxon>
        <taxon>campanulids</taxon>
        <taxon>Apiales</taxon>
        <taxon>Apiaceae</taxon>
        <taxon>Apioideae</taxon>
        <taxon>apioid superclade</taxon>
        <taxon>Tordylieae</taxon>
        <taxon>Tordyliinae</taxon>
        <taxon>Heracleum</taxon>
    </lineage>
</organism>
<protein>
    <recommendedName>
        <fullName evidence="2">AAA ATPase AAA+ lid domain-containing protein</fullName>
    </recommendedName>
</protein>
<dbReference type="InterPro" id="IPR041569">
    <property type="entry name" value="AAA_lid_3"/>
</dbReference>
<dbReference type="EMBL" id="JAUIZM010000013">
    <property type="protein sequence ID" value="KAK1353234.1"/>
    <property type="molecule type" value="Genomic_DNA"/>
</dbReference>
<proteinExistence type="predicted"/>
<feature type="compositionally biased region" description="Polar residues" evidence="1">
    <location>
        <begin position="154"/>
        <end position="173"/>
    </location>
</feature>
<keyword evidence="4" id="KW-1185">Reference proteome</keyword>
<gene>
    <name evidence="3" type="ORF">POM88_052369</name>
</gene>
<evidence type="ECO:0000256" key="1">
    <source>
        <dbReference type="SAM" id="MobiDB-lite"/>
    </source>
</evidence>
<comment type="caution">
    <text evidence="3">The sequence shown here is derived from an EMBL/GenBank/DDBJ whole genome shotgun (WGS) entry which is preliminary data.</text>
</comment>
<accession>A0AAD8GS45</accession>
<dbReference type="Gene3D" id="1.10.8.60">
    <property type="match status" value="1"/>
</dbReference>
<evidence type="ECO:0000259" key="2">
    <source>
        <dbReference type="Pfam" id="PF17862"/>
    </source>
</evidence>